<dbReference type="AlphaFoldDB" id="A0A9P7SZE3"/>
<gene>
    <name evidence="1" type="ORF">E4U43_000072</name>
</gene>
<evidence type="ECO:0000313" key="1">
    <source>
        <dbReference type="EMBL" id="KAG6009001.1"/>
    </source>
</evidence>
<protein>
    <submittedName>
        <fullName evidence="1">Uncharacterized protein</fullName>
    </submittedName>
</protein>
<comment type="caution">
    <text evidence="1">The sequence shown here is derived from an EMBL/GenBank/DDBJ whole genome shotgun (WGS) entry which is preliminary data.</text>
</comment>
<sequence length="208" mass="23684">MSKTVTLNEISTIRDPGHGNVRGPKKYFSVGPFCIKRTLRPHEWSAPAGYNFVHIPAKTLPQRHITEAAVLDYLRKETNIPVPPVSCAVVDDEQHVATLQSLKSDVPGVPGETLLCAPKRIVRQGWKQNSCWRPKSETKGEFVFCHNDLAQHNEFGGFWPSWFERPFWKRPGPSSARKGEEDDVQKCRDWLMTYCDEVEMPFPGQLPI</sequence>
<reference evidence="1" key="1">
    <citation type="journal article" date="2020" name="bioRxiv">
        <title>Whole genome comparisons of ergot fungi reveals the divergence and evolution of species within the genus Claviceps are the result of varying mechanisms driving genome evolution and host range expansion.</title>
        <authorList>
            <person name="Wyka S.A."/>
            <person name="Mondo S.J."/>
            <person name="Liu M."/>
            <person name="Dettman J."/>
            <person name="Nalam V."/>
            <person name="Broders K.D."/>
        </authorList>
    </citation>
    <scope>NUCLEOTIDE SEQUENCE</scope>
    <source>
        <strain evidence="1">CCC 602</strain>
    </source>
</reference>
<dbReference type="OrthoDB" id="4959733at2759"/>
<evidence type="ECO:0000313" key="2">
    <source>
        <dbReference type="Proteomes" id="UP000748025"/>
    </source>
</evidence>
<accession>A0A9P7SZE3</accession>
<dbReference type="Proteomes" id="UP000748025">
    <property type="component" value="Unassembled WGS sequence"/>
</dbReference>
<dbReference type="EMBL" id="SRPW01001016">
    <property type="protein sequence ID" value="KAG6009001.1"/>
    <property type="molecule type" value="Genomic_DNA"/>
</dbReference>
<name>A0A9P7SZE3_9HYPO</name>
<organism evidence="1 2">
    <name type="scientific">Claviceps pusilla</name>
    <dbReference type="NCBI Taxonomy" id="123648"/>
    <lineage>
        <taxon>Eukaryota</taxon>
        <taxon>Fungi</taxon>
        <taxon>Dikarya</taxon>
        <taxon>Ascomycota</taxon>
        <taxon>Pezizomycotina</taxon>
        <taxon>Sordariomycetes</taxon>
        <taxon>Hypocreomycetidae</taxon>
        <taxon>Hypocreales</taxon>
        <taxon>Clavicipitaceae</taxon>
        <taxon>Claviceps</taxon>
    </lineage>
</organism>
<proteinExistence type="predicted"/>
<keyword evidence="2" id="KW-1185">Reference proteome</keyword>